<organism evidence="1 2">
    <name type="scientific">Musa troglodytarum</name>
    <name type="common">fe'i banana</name>
    <dbReference type="NCBI Taxonomy" id="320322"/>
    <lineage>
        <taxon>Eukaryota</taxon>
        <taxon>Viridiplantae</taxon>
        <taxon>Streptophyta</taxon>
        <taxon>Embryophyta</taxon>
        <taxon>Tracheophyta</taxon>
        <taxon>Spermatophyta</taxon>
        <taxon>Magnoliopsida</taxon>
        <taxon>Liliopsida</taxon>
        <taxon>Zingiberales</taxon>
        <taxon>Musaceae</taxon>
        <taxon>Musa</taxon>
    </lineage>
</organism>
<dbReference type="Proteomes" id="UP001055439">
    <property type="component" value="Chromosome 5"/>
</dbReference>
<dbReference type="AlphaFoldDB" id="A0A9E7K299"/>
<name>A0A9E7K299_9LILI</name>
<evidence type="ECO:0000313" key="2">
    <source>
        <dbReference type="Proteomes" id="UP001055439"/>
    </source>
</evidence>
<accession>A0A9E7K299</accession>
<proteinExistence type="predicted"/>
<evidence type="ECO:0000313" key="1">
    <source>
        <dbReference type="EMBL" id="URE00785.1"/>
    </source>
</evidence>
<gene>
    <name evidence="1" type="ORF">MUK42_06016</name>
</gene>
<sequence>MAAAAAAGTREKMTVTCACSGHVDFSFSIFVLDDHPTCPSATAITCTAAFPTAVEALVLLLSPPSPTPPDADDGSWKTLHFMHRLLLSVPQAS</sequence>
<protein>
    <submittedName>
        <fullName evidence="1">Uncharacterized protein</fullName>
    </submittedName>
</protein>
<keyword evidence="2" id="KW-1185">Reference proteome</keyword>
<dbReference type="EMBL" id="CP097507">
    <property type="protein sequence ID" value="URE00785.1"/>
    <property type="molecule type" value="Genomic_DNA"/>
</dbReference>
<reference evidence="1" key="1">
    <citation type="submission" date="2022-05" db="EMBL/GenBank/DDBJ databases">
        <title>The Musa troglodytarum L. genome provides insights into the mechanism of non-climacteric behaviour and enrichment of carotenoids.</title>
        <authorList>
            <person name="Wang J."/>
        </authorList>
    </citation>
    <scope>NUCLEOTIDE SEQUENCE</scope>
    <source>
        <tissue evidence="1">Leaf</tissue>
    </source>
</reference>